<dbReference type="InterPro" id="IPR000223">
    <property type="entry name" value="Pept_S26A_signal_pept_1"/>
</dbReference>
<gene>
    <name evidence="10" type="ORF">SAMN04488087_0309</name>
</gene>
<keyword evidence="7" id="KW-0812">Transmembrane</keyword>
<dbReference type="Proteomes" id="UP000185812">
    <property type="component" value="Unassembled WGS sequence"/>
</dbReference>
<evidence type="ECO:0000256" key="4">
    <source>
        <dbReference type="ARBA" id="ARBA00019232"/>
    </source>
</evidence>
<dbReference type="Pfam" id="PF10502">
    <property type="entry name" value="Peptidase_S26"/>
    <property type="match status" value="2"/>
</dbReference>
<dbReference type="GO" id="GO:0009003">
    <property type="term" value="F:signal peptidase activity"/>
    <property type="evidence" value="ECO:0007669"/>
    <property type="project" value="UniProtKB-EC"/>
</dbReference>
<protein>
    <recommendedName>
        <fullName evidence="4 7">Signal peptidase I</fullName>
        <ecNumber evidence="3 7">3.4.21.89</ecNumber>
    </recommendedName>
</protein>
<dbReference type="SUPFAM" id="SSF51306">
    <property type="entry name" value="LexA/Signal peptidase"/>
    <property type="match status" value="1"/>
</dbReference>
<reference evidence="11" key="1">
    <citation type="submission" date="2016-11" db="EMBL/GenBank/DDBJ databases">
        <authorList>
            <person name="Varghese N."/>
            <person name="Submissions S."/>
        </authorList>
    </citation>
    <scope>NUCLEOTIDE SEQUENCE [LARGE SCALE GENOMIC DNA]</scope>
    <source>
        <strain evidence="11">DSM 22212</strain>
    </source>
</reference>
<evidence type="ECO:0000256" key="6">
    <source>
        <dbReference type="PIRSR" id="PIRSR600223-1"/>
    </source>
</evidence>
<feature type="domain" description="Peptidase S26" evidence="9">
    <location>
        <begin position="274"/>
        <end position="355"/>
    </location>
</feature>
<dbReference type="PROSITE" id="PS00761">
    <property type="entry name" value="SPASE_I_3"/>
    <property type="match status" value="1"/>
</dbReference>
<dbReference type="PRINTS" id="PR00727">
    <property type="entry name" value="LEADERPTASE"/>
</dbReference>
<proteinExistence type="inferred from homology"/>
<evidence type="ECO:0000313" key="10">
    <source>
        <dbReference type="EMBL" id="SHK11056.1"/>
    </source>
</evidence>
<dbReference type="InterPro" id="IPR019533">
    <property type="entry name" value="Peptidase_S26"/>
</dbReference>
<dbReference type="RefSeq" id="WP_245771878.1">
    <property type="nucleotide sequence ID" value="NZ_FRAU01000001.1"/>
</dbReference>
<dbReference type="STRING" id="633813.SAMN04488087_0309"/>
<accession>A0A1M6PT34</accession>
<comment type="catalytic activity">
    <reaction evidence="1 7">
        <text>Cleavage of hydrophobic, N-terminal signal or leader sequences from secreted and periplasmic proteins.</text>
        <dbReference type="EC" id="3.4.21.89"/>
    </reaction>
</comment>
<dbReference type="EMBL" id="FRAU01000001">
    <property type="protein sequence ID" value="SHK11056.1"/>
    <property type="molecule type" value="Genomic_DNA"/>
</dbReference>
<dbReference type="NCBIfam" id="TIGR02227">
    <property type="entry name" value="sigpep_I_bact"/>
    <property type="match status" value="2"/>
</dbReference>
<keyword evidence="11" id="KW-1185">Reference proteome</keyword>
<dbReference type="PROSITE" id="PS00760">
    <property type="entry name" value="SPASE_I_2"/>
    <property type="match status" value="1"/>
</dbReference>
<organism evidence="10 11">
    <name type="scientific">Rhodothermus profundi</name>
    <dbReference type="NCBI Taxonomy" id="633813"/>
    <lineage>
        <taxon>Bacteria</taxon>
        <taxon>Pseudomonadati</taxon>
        <taxon>Rhodothermota</taxon>
        <taxon>Rhodothermia</taxon>
        <taxon>Rhodothermales</taxon>
        <taxon>Rhodothermaceae</taxon>
        <taxon>Rhodothermus</taxon>
    </lineage>
</organism>
<evidence type="ECO:0000256" key="5">
    <source>
        <dbReference type="ARBA" id="ARBA00022801"/>
    </source>
</evidence>
<dbReference type="InterPro" id="IPR019757">
    <property type="entry name" value="Pept_S26A_signal_pept_1_Lys-AS"/>
</dbReference>
<dbReference type="CDD" id="cd06530">
    <property type="entry name" value="S26_SPase_I"/>
    <property type="match status" value="2"/>
</dbReference>
<feature type="active site" evidence="6">
    <location>
        <position position="71"/>
    </location>
</feature>
<dbReference type="GO" id="GO:0004252">
    <property type="term" value="F:serine-type endopeptidase activity"/>
    <property type="evidence" value="ECO:0007669"/>
    <property type="project" value="InterPro"/>
</dbReference>
<dbReference type="PANTHER" id="PTHR43390:SF1">
    <property type="entry name" value="CHLOROPLAST PROCESSING PEPTIDASE"/>
    <property type="match status" value="1"/>
</dbReference>
<feature type="domain" description="Peptidase S26" evidence="9">
    <location>
        <begin position="40"/>
        <end position="182"/>
    </location>
</feature>
<sequence>MAATRSESTTKQRTRKPRSKIKGASAPSADGQARPSKSKLREWIEALGFALVVMLVVRTFLFDLFRIPTPSMEKTLLVGDYLFVSKLHYGVRTPISLGIPFTKIYLKGVTLPHTRLPGFTEIQRGDIIVFNYPPEEDLPVDRKTHYIKRVVGLPGDTLWIQDKVVYVNGEPQPLRPTMQQYWRVIKSDPRIMLPEVRLAELGIEEVQPTPDPRQVLVMATPEAAEAIAQWPYVERVEPLVIPRGSTYNDLMYPPGMGYSPDNYGPVVIPARGQTITLTEENWPIVEPVIRRYEGHTTGRQQDGTFLIDGRPTATYTFRQDYYFVMGDNRDNSEDSRFWGFVPMDHVVGKALFIYFSWDSRHHLPRLNRLFKPIR</sequence>
<feature type="active site" evidence="6">
    <location>
        <position position="148"/>
    </location>
</feature>
<evidence type="ECO:0000256" key="1">
    <source>
        <dbReference type="ARBA" id="ARBA00000677"/>
    </source>
</evidence>
<evidence type="ECO:0000256" key="7">
    <source>
        <dbReference type="RuleBase" id="RU362042"/>
    </source>
</evidence>
<keyword evidence="7" id="KW-0645">Protease</keyword>
<comment type="similarity">
    <text evidence="2 7">Belongs to the peptidase S26 family.</text>
</comment>
<evidence type="ECO:0000259" key="9">
    <source>
        <dbReference type="Pfam" id="PF10502"/>
    </source>
</evidence>
<dbReference type="PANTHER" id="PTHR43390">
    <property type="entry name" value="SIGNAL PEPTIDASE I"/>
    <property type="match status" value="1"/>
</dbReference>
<dbReference type="GO" id="GO:0016020">
    <property type="term" value="C:membrane"/>
    <property type="evidence" value="ECO:0007669"/>
    <property type="project" value="UniProtKB-SubCell"/>
</dbReference>
<evidence type="ECO:0000256" key="2">
    <source>
        <dbReference type="ARBA" id="ARBA00009370"/>
    </source>
</evidence>
<evidence type="ECO:0000256" key="3">
    <source>
        <dbReference type="ARBA" id="ARBA00013208"/>
    </source>
</evidence>
<keyword evidence="5 7" id="KW-0378">Hydrolase</keyword>
<feature type="compositionally biased region" description="Polar residues" evidence="8">
    <location>
        <begin position="1"/>
        <end position="11"/>
    </location>
</feature>
<comment type="subcellular location">
    <subcellularLocation>
        <location evidence="7">Membrane</location>
        <topology evidence="7">Single-pass type II membrane protein</topology>
    </subcellularLocation>
</comment>
<dbReference type="InterPro" id="IPR036286">
    <property type="entry name" value="LexA/Signal_pep-like_sf"/>
</dbReference>
<feature type="compositionally biased region" description="Basic residues" evidence="8">
    <location>
        <begin position="12"/>
        <end position="21"/>
    </location>
</feature>
<dbReference type="AlphaFoldDB" id="A0A1M6PT34"/>
<feature type="transmembrane region" description="Helical" evidence="7">
    <location>
        <begin position="43"/>
        <end position="65"/>
    </location>
</feature>
<dbReference type="Gene3D" id="2.10.109.10">
    <property type="entry name" value="Umud Fragment, subunit A"/>
    <property type="match status" value="2"/>
</dbReference>
<keyword evidence="7" id="KW-0472">Membrane</keyword>
<keyword evidence="7" id="KW-1133">Transmembrane helix</keyword>
<evidence type="ECO:0000313" key="11">
    <source>
        <dbReference type="Proteomes" id="UP000185812"/>
    </source>
</evidence>
<name>A0A1M6PT34_9BACT</name>
<evidence type="ECO:0000256" key="8">
    <source>
        <dbReference type="SAM" id="MobiDB-lite"/>
    </source>
</evidence>
<feature type="region of interest" description="Disordered" evidence="8">
    <location>
        <begin position="1"/>
        <end position="34"/>
    </location>
</feature>
<dbReference type="EC" id="3.4.21.89" evidence="3 7"/>
<dbReference type="GO" id="GO:0006465">
    <property type="term" value="P:signal peptide processing"/>
    <property type="evidence" value="ECO:0007669"/>
    <property type="project" value="InterPro"/>
</dbReference>
<dbReference type="InterPro" id="IPR019758">
    <property type="entry name" value="Pept_S26A_signal_pept_1_CS"/>
</dbReference>